<proteinExistence type="inferred from homology"/>
<dbReference type="InterPro" id="IPR036188">
    <property type="entry name" value="FAD/NAD-bd_sf"/>
</dbReference>
<organism evidence="3 4">
    <name type="scientific">Orchesella cincta</name>
    <name type="common">Springtail</name>
    <name type="synonym">Podura cincta</name>
    <dbReference type="NCBI Taxonomy" id="48709"/>
    <lineage>
        <taxon>Eukaryota</taxon>
        <taxon>Metazoa</taxon>
        <taxon>Ecdysozoa</taxon>
        <taxon>Arthropoda</taxon>
        <taxon>Hexapoda</taxon>
        <taxon>Collembola</taxon>
        <taxon>Entomobryomorpha</taxon>
        <taxon>Entomobryoidea</taxon>
        <taxon>Orchesellidae</taxon>
        <taxon>Orchesellinae</taxon>
        <taxon>Orchesella</taxon>
    </lineage>
</organism>
<dbReference type="EMBL" id="LJIJ01008415">
    <property type="protein sequence ID" value="ODM86532.1"/>
    <property type="molecule type" value="Genomic_DNA"/>
</dbReference>
<evidence type="ECO:0000256" key="1">
    <source>
        <dbReference type="ARBA" id="ARBA00010790"/>
    </source>
</evidence>
<dbReference type="SUPFAM" id="SSF51905">
    <property type="entry name" value="FAD/NAD(P)-binding domain"/>
    <property type="match status" value="1"/>
</dbReference>
<accession>A0A1D2M0P3</accession>
<dbReference type="STRING" id="48709.A0A1D2M0P3"/>
<dbReference type="GO" id="GO:0050660">
    <property type="term" value="F:flavin adenine dinucleotide binding"/>
    <property type="evidence" value="ECO:0007669"/>
    <property type="project" value="InterPro"/>
</dbReference>
<gene>
    <name evidence="3" type="ORF">Ocin01_20150</name>
</gene>
<protein>
    <recommendedName>
        <fullName evidence="2">Glucose-methanol-choline oxidoreductase N-terminal domain-containing protein</fullName>
    </recommendedName>
</protein>
<keyword evidence="4" id="KW-1185">Reference proteome</keyword>
<dbReference type="Proteomes" id="UP000094527">
    <property type="component" value="Unassembled WGS sequence"/>
</dbReference>
<dbReference type="GO" id="GO:0044550">
    <property type="term" value="P:secondary metabolite biosynthetic process"/>
    <property type="evidence" value="ECO:0007669"/>
    <property type="project" value="TreeGrafter"/>
</dbReference>
<dbReference type="InterPro" id="IPR000172">
    <property type="entry name" value="GMC_OxRdtase_N"/>
</dbReference>
<feature type="non-terminal residue" evidence="3">
    <location>
        <position position="282"/>
    </location>
</feature>
<feature type="domain" description="Glucose-methanol-choline oxidoreductase N-terminal" evidence="2">
    <location>
        <begin position="42"/>
        <end position="91"/>
    </location>
</feature>
<sequence>MAKAINRGQRSSSYNQYIKPVQDSRQNLTVHKYSIATQFYERHGIPQIAHASKEVIISSGIFASPLLLMKSGVGPRDQLEAAEIPETGEGILGHLQEGPQAFIVSSRAKQDGQGDWPDVQIIFDPMSPAPQGDEFPRSSFFIFLGRPKSRGSVGLNATAYKGGIRSDDTKLAIINYGIFEGGSETDIEVLLEAIDKYGMSYGGTPHPIVDHLNTFPEIIGGVSLADELVQRYIPWELVVWAQLLIRNSVVDASVFPAVPNSNINGPILMIAEKAVADIFQEW</sequence>
<comment type="similarity">
    <text evidence="1">Belongs to the GMC oxidoreductase family.</text>
</comment>
<reference evidence="3 4" key="1">
    <citation type="journal article" date="2016" name="Genome Biol. Evol.">
        <title>Gene Family Evolution Reflects Adaptation to Soil Environmental Stressors in the Genome of the Collembolan Orchesella cincta.</title>
        <authorList>
            <person name="Faddeeva-Vakhrusheva A."/>
            <person name="Derks M.F."/>
            <person name="Anvar S.Y."/>
            <person name="Agamennone V."/>
            <person name="Suring W."/>
            <person name="Smit S."/>
            <person name="van Straalen N.M."/>
            <person name="Roelofs D."/>
        </authorList>
    </citation>
    <scope>NUCLEOTIDE SEQUENCE [LARGE SCALE GENOMIC DNA]</scope>
    <source>
        <tissue evidence="3">Mixed pool</tissue>
    </source>
</reference>
<dbReference type="PANTHER" id="PTHR11552:SF138">
    <property type="entry name" value="DEHYDROGENASE PKFF-RELATED"/>
    <property type="match status" value="1"/>
</dbReference>
<dbReference type="Pfam" id="PF00732">
    <property type="entry name" value="GMC_oxred_N"/>
    <property type="match status" value="1"/>
</dbReference>
<comment type="caution">
    <text evidence="3">The sequence shown here is derived from an EMBL/GenBank/DDBJ whole genome shotgun (WGS) entry which is preliminary data.</text>
</comment>
<dbReference type="OMA" id="NGPILMI"/>
<evidence type="ECO:0000313" key="3">
    <source>
        <dbReference type="EMBL" id="ODM86532.1"/>
    </source>
</evidence>
<dbReference type="GO" id="GO:0016614">
    <property type="term" value="F:oxidoreductase activity, acting on CH-OH group of donors"/>
    <property type="evidence" value="ECO:0007669"/>
    <property type="project" value="InterPro"/>
</dbReference>
<dbReference type="SUPFAM" id="SSF54373">
    <property type="entry name" value="FAD-linked reductases, C-terminal domain"/>
    <property type="match status" value="1"/>
</dbReference>
<dbReference type="PANTHER" id="PTHR11552">
    <property type="entry name" value="GLUCOSE-METHANOL-CHOLINE GMC OXIDOREDUCTASE"/>
    <property type="match status" value="1"/>
</dbReference>
<dbReference type="OrthoDB" id="7777022at2759"/>
<dbReference type="Gene3D" id="3.50.50.60">
    <property type="entry name" value="FAD/NAD(P)-binding domain"/>
    <property type="match status" value="2"/>
</dbReference>
<name>A0A1D2M0P3_ORCCI</name>
<evidence type="ECO:0000259" key="2">
    <source>
        <dbReference type="Pfam" id="PF00732"/>
    </source>
</evidence>
<dbReference type="InterPro" id="IPR012132">
    <property type="entry name" value="GMC_OxRdtase"/>
</dbReference>
<evidence type="ECO:0000313" key="4">
    <source>
        <dbReference type="Proteomes" id="UP000094527"/>
    </source>
</evidence>
<dbReference type="AlphaFoldDB" id="A0A1D2M0P3"/>